<keyword evidence="3" id="KW-1133">Transmembrane helix</keyword>
<dbReference type="SUPFAM" id="SSF49785">
    <property type="entry name" value="Galactose-binding domain-like"/>
    <property type="match status" value="1"/>
</dbReference>
<keyword evidence="3" id="KW-0472">Membrane</keyword>
<evidence type="ECO:0000313" key="6">
    <source>
        <dbReference type="Proteomes" id="UP000609879"/>
    </source>
</evidence>
<reference evidence="5 6" key="1">
    <citation type="submission" date="2021-01" db="EMBL/GenBank/DDBJ databases">
        <title>Whole genome shotgun sequence of Actinoplanes deccanensis NBRC 13994.</title>
        <authorList>
            <person name="Komaki H."/>
            <person name="Tamura T."/>
        </authorList>
    </citation>
    <scope>NUCLEOTIDE SEQUENCE [LARGE SCALE GENOMIC DNA]</scope>
    <source>
        <strain evidence="5 6">NBRC 13994</strain>
    </source>
</reference>
<organism evidence="5 6">
    <name type="scientific">Paractinoplanes deccanensis</name>
    <dbReference type="NCBI Taxonomy" id="113561"/>
    <lineage>
        <taxon>Bacteria</taxon>
        <taxon>Bacillati</taxon>
        <taxon>Actinomycetota</taxon>
        <taxon>Actinomycetes</taxon>
        <taxon>Micromonosporales</taxon>
        <taxon>Micromonosporaceae</taxon>
        <taxon>Paractinoplanes</taxon>
    </lineage>
</organism>
<dbReference type="EMBL" id="BOMI01000178">
    <property type="protein sequence ID" value="GID79849.1"/>
    <property type="molecule type" value="Genomic_DNA"/>
</dbReference>
<feature type="transmembrane region" description="Helical" evidence="3">
    <location>
        <begin position="129"/>
        <end position="151"/>
    </location>
</feature>
<feature type="domain" description="CBM-cenC" evidence="4">
    <location>
        <begin position="196"/>
        <end position="267"/>
    </location>
</feature>
<proteinExistence type="predicted"/>
<evidence type="ECO:0000256" key="1">
    <source>
        <dbReference type="ARBA" id="ARBA00022801"/>
    </source>
</evidence>
<feature type="region of interest" description="Disordered" evidence="2">
    <location>
        <begin position="26"/>
        <end position="59"/>
    </location>
</feature>
<keyword evidence="1" id="KW-0378">Hydrolase</keyword>
<keyword evidence="3" id="KW-0812">Transmembrane</keyword>
<accession>A0ABQ3YIN7</accession>
<evidence type="ECO:0000256" key="2">
    <source>
        <dbReference type="SAM" id="MobiDB-lite"/>
    </source>
</evidence>
<comment type="caution">
    <text evidence="5">The sequence shown here is derived from an EMBL/GenBank/DDBJ whole genome shotgun (WGS) entry which is preliminary data.</text>
</comment>
<dbReference type="RefSeq" id="WP_203776482.1">
    <property type="nucleotide sequence ID" value="NZ_BAAABO010000055.1"/>
</dbReference>
<dbReference type="Pfam" id="PF02018">
    <property type="entry name" value="CBM_4_9"/>
    <property type="match status" value="1"/>
</dbReference>
<dbReference type="Gene3D" id="2.60.120.260">
    <property type="entry name" value="Galactose-binding domain-like"/>
    <property type="match status" value="1"/>
</dbReference>
<feature type="compositionally biased region" description="Basic and acidic residues" evidence="2">
    <location>
        <begin position="37"/>
        <end position="47"/>
    </location>
</feature>
<name>A0ABQ3YIN7_9ACTN</name>
<evidence type="ECO:0000259" key="4">
    <source>
        <dbReference type="Pfam" id="PF02018"/>
    </source>
</evidence>
<evidence type="ECO:0000256" key="3">
    <source>
        <dbReference type="SAM" id="Phobius"/>
    </source>
</evidence>
<dbReference type="InterPro" id="IPR003305">
    <property type="entry name" value="CenC_carb-bd"/>
</dbReference>
<sequence>MVRQPSTAEDFVAELRRLRAQAGDPSFRQLSRIAQRRSTDAPGEGRMDPLPPSTTSEVLSGKRLPRLPRLEFVESYVAACLSASGVGEPEIAAEVARWRDLWRSLATPLEEPADTAPADRPSPRRPRALLPLMAVVFAAGLGAGIVGTLGWTGRQLPTADAAIERPTTEAPDVCLPVGAALPAGEDVLRLPPEGEKAGSWWVNESGTATLTTDGRQFEADVTAGTSRPGDVIIVKGDVTLVEGRTYALAFTATADRDTTIRVRVQDSRPPAYHPSYDRELSVSRDACVHLYKFAAARTSAHSELTFQVGGRTEDFHLRIRDASLVALPA</sequence>
<protein>
    <recommendedName>
        <fullName evidence="4">CBM-cenC domain-containing protein</fullName>
    </recommendedName>
</protein>
<evidence type="ECO:0000313" key="5">
    <source>
        <dbReference type="EMBL" id="GID79849.1"/>
    </source>
</evidence>
<keyword evidence="6" id="KW-1185">Reference proteome</keyword>
<dbReference type="InterPro" id="IPR008979">
    <property type="entry name" value="Galactose-bd-like_sf"/>
</dbReference>
<dbReference type="Proteomes" id="UP000609879">
    <property type="component" value="Unassembled WGS sequence"/>
</dbReference>
<gene>
    <name evidence="5" type="ORF">Ade02nite_84900</name>
</gene>